<evidence type="ECO:0000313" key="2">
    <source>
        <dbReference type="EMBL" id="KAG7100114.1"/>
    </source>
</evidence>
<evidence type="ECO:0000313" key="3">
    <source>
        <dbReference type="Proteomes" id="UP001049176"/>
    </source>
</evidence>
<proteinExistence type="predicted"/>
<comment type="caution">
    <text evidence="2">The sequence shown here is derived from an EMBL/GenBank/DDBJ whole genome shotgun (WGS) entry which is preliminary data.</text>
</comment>
<dbReference type="KEGG" id="more:E1B28_001894"/>
<dbReference type="PROSITE" id="PS50927">
    <property type="entry name" value="BULB_LECTIN"/>
    <property type="match status" value="1"/>
</dbReference>
<dbReference type="EMBL" id="CM032181">
    <property type="protein sequence ID" value="KAG7100114.1"/>
    <property type="molecule type" value="Genomic_DNA"/>
</dbReference>
<dbReference type="RefSeq" id="XP_043016584.1">
    <property type="nucleotide sequence ID" value="XM_043147870.1"/>
</dbReference>
<dbReference type="Gene3D" id="2.90.10.10">
    <property type="entry name" value="Bulb-type lectin domain"/>
    <property type="match status" value="2"/>
</dbReference>
<evidence type="ECO:0000259" key="1">
    <source>
        <dbReference type="PROSITE" id="PS50927"/>
    </source>
</evidence>
<gene>
    <name evidence="2" type="ORF">E1B28_001894</name>
</gene>
<name>A0A9P7V4I8_9AGAR</name>
<feature type="domain" description="Bulb-type lectin" evidence="1">
    <location>
        <begin position="9"/>
        <end position="116"/>
    </location>
</feature>
<dbReference type="Proteomes" id="UP001049176">
    <property type="component" value="Chromosome 1"/>
</dbReference>
<dbReference type="SUPFAM" id="SSF51110">
    <property type="entry name" value="alpha-D-mannose-specific plant lectins"/>
    <property type="match status" value="2"/>
</dbReference>
<dbReference type="AlphaFoldDB" id="A0A9P7V4I8"/>
<dbReference type="InterPro" id="IPR036426">
    <property type="entry name" value="Bulb-type_lectin_dom_sf"/>
</dbReference>
<dbReference type="OrthoDB" id="1884773at2759"/>
<reference evidence="2" key="1">
    <citation type="journal article" date="2021" name="Genome Biol. Evol.">
        <title>The assembled and annotated genome of the fairy-ring fungus Marasmius oreades.</title>
        <authorList>
            <person name="Hiltunen M."/>
            <person name="Ament-Velasquez S.L."/>
            <person name="Johannesson H."/>
        </authorList>
    </citation>
    <scope>NUCLEOTIDE SEQUENCE</scope>
    <source>
        <strain evidence="2">03SP1</strain>
    </source>
</reference>
<sequence>MSGYVAPYGNTLPEHGVIGRGYALISTSGRVEFRVTDEGNLQLIANGKILWCRDGKNASWVTMQSDGNCCGYRSDGTAMWATLTNGCNHPYNLVCQDDGNLVVYAKGNRPVWATDTCGLVPPSPSFVHPYGSTLPEHGIIGRGYSLISDNKRVEFKVDYNGDLLLLGDGNELWSFKGKHASYVAMQGDGNCCGYTSNGTAMFATDTWGKCHPCKLVCQDDGNLVVYANGEPVWATNTHGLVRYVRYGK</sequence>
<accession>A0A9P7V4I8</accession>
<dbReference type="GeneID" id="66070970"/>
<organism evidence="2 3">
    <name type="scientific">Marasmius oreades</name>
    <name type="common">fairy-ring Marasmius</name>
    <dbReference type="NCBI Taxonomy" id="181124"/>
    <lineage>
        <taxon>Eukaryota</taxon>
        <taxon>Fungi</taxon>
        <taxon>Dikarya</taxon>
        <taxon>Basidiomycota</taxon>
        <taxon>Agaricomycotina</taxon>
        <taxon>Agaricomycetes</taxon>
        <taxon>Agaricomycetidae</taxon>
        <taxon>Agaricales</taxon>
        <taxon>Marasmiineae</taxon>
        <taxon>Marasmiaceae</taxon>
        <taxon>Marasmius</taxon>
    </lineage>
</organism>
<dbReference type="InterPro" id="IPR001480">
    <property type="entry name" value="Bulb-type_lectin_dom"/>
</dbReference>
<keyword evidence="3" id="KW-1185">Reference proteome</keyword>
<protein>
    <recommendedName>
        <fullName evidence="1">Bulb-type lectin domain-containing protein</fullName>
    </recommendedName>
</protein>